<protein>
    <submittedName>
        <fullName evidence="1">Uncharacterized protein</fullName>
    </submittedName>
</protein>
<gene>
    <name evidence="1" type="ordered locus">BC1002_4893</name>
</gene>
<dbReference type="Proteomes" id="UP000002190">
    <property type="component" value="Chromosome 2"/>
</dbReference>
<dbReference type="HOGENOM" id="CLU_2421351_0_0_4"/>
<dbReference type="RefSeq" id="WP_013092646.1">
    <property type="nucleotide sequence ID" value="NC_014118.1"/>
</dbReference>
<dbReference type="EMBL" id="CP002014">
    <property type="protein sequence ID" value="ADG18850.1"/>
    <property type="molecule type" value="Genomic_DNA"/>
</dbReference>
<dbReference type="AlphaFoldDB" id="D5WDP7"/>
<proteinExistence type="predicted"/>
<reference evidence="1 2" key="2">
    <citation type="journal article" date="2012" name="J. Bacteriol.">
        <title>Genome Sequences of Burkholderia sp. Strains CCGE1002 and H160, Isolated from Legume Nodules in Mexico and Brazil.</title>
        <authorList>
            <person name="Ormeno-Orrillo E."/>
            <person name="Rogel M.A."/>
            <person name="Chueire L.M."/>
            <person name="Tiedje J.M."/>
            <person name="Martinez-Romero E."/>
            <person name="Hungria M."/>
        </authorList>
    </citation>
    <scope>NUCLEOTIDE SEQUENCE [LARGE SCALE GENOMIC DNA]</scope>
    <source>
        <strain evidence="1 2">CCGE1002</strain>
    </source>
</reference>
<organism evidence="1 2">
    <name type="scientific">Paraburkholderia atlantica</name>
    <dbReference type="NCBI Taxonomy" id="2654982"/>
    <lineage>
        <taxon>Bacteria</taxon>
        <taxon>Pseudomonadati</taxon>
        <taxon>Pseudomonadota</taxon>
        <taxon>Betaproteobacteria</taxon>
        <taxon>Burkholderiales</taxon>
        <taxon>Burkholderiaceae</taxon>
        <taxon>Paraburkholderia</taxon>
    </lineage>
</organism>
<dbReference type="STRING" id="640511.BC1002_4893"/>
<reference evidence="2" key="1">
    <citation type="submission" date="2010-04" db="EMBL/GenBank/DDBJ databases">
        <title>Complete sequence of chromosome 2 of Burkholderia sp. CCGE1002.</title>
        <authorList>
            <consortium name="US DOE Joint Genome Institute"/>
            <person name="Lucas S."/>
            <person name="Copeland A."/>
            <person name="Lapidus A."/>
            <person name="Cheng J.-F."/>
            <person name="Bruce D."/>
            <person name="Goodwin L."/>
            <person name="Pitluck S."/>
            <person name="Chertkov O."/>
            <person name="Detter J.C."/>
            <person name="Han C."/>
            <person name="Tapia R."/>
            <person name="Land M."/>
            <person name="Hauser L."/>
            <person name="Kyrpides N."/>
            <person name="Ovchinnikova G."/>
            <person name="Martinez-Romero E."/>
            <person name="Hernandez M.A.R."/>
            <person name="Tiedje J.M."/>
            <person name="Woyke T."/>
        </authorList>
    </citation>
    <scope>NUCLEOTIDE SEQUENCE [LARGE SCALE GENOMIC DNA]</scope>
    <source>
        <strain evidence="2">CCGE1002</strain>
    </source>
</reference>
<sequence>MSTPAQIARHFDAFAGLIGLHVNGLNGLAIYSDSQFRLGWKRSEFPDSLQPAARKAFLQAIHRRVVDEFPNHPLTRFSRDYLAKADDKISA</sequence>
<name>D5WDP7_PARAM</name>
<accession>D5WDP7</accession>
<dbReference type="GeneID" id="301098423"/>
<dbReference type="KEGG" id="bge:BC1002_4893"/>
<evidence type="ECO:0000313" key="1">
    <source>
        <dbReference type="EMBL" id="ADG18850.1"/>
    </source>
</evidence>
<evidence type="ECO:0000313" key="2">
    <source>
        <dbReference type="Proteomes" id="UP000002190"/>
    </source>
</evidence>